<evidence type="ECO:0000313" key="2">
    <source>
        <dbReference type="EMBL" id="ABI79331.1"/>
    </source>
</evidence>
<gene>
    <name evidence="2" type="ORF">PNSL1.003</name>
</gene>
<protein>
    <submittedName>
        <fullName evidence="2">Uncharacterized protein</fullName>
    </submittedName>
</protein>
<evidence type="ECO:0000256" key="1">
    <source>
        <dbReference type="SAM" id="MobiDB-lite"/>
    </source>
</evidence>
<keyword evidence="2" id="KW-0614">Plasmid</keyword>
<name>Q06GI0_9NOCA</name>
<feature type="compositionally biased region" description="Basic residues" evidence="1">
    <location>
        <begin position="22"/>
        <end position="31"/>
    </location>
</feature>
<dbReference type="EMBL" id="DQ888171">
    <property type="protein sequence ID" value="ABI79331.1"/>
    <property type="molecule type" value="Genomic_DNA"/>
</dbReference>
<accession>Q06GI0</accession>
<geneLocation type="plasmid" evidence="2">
    <name>pNSL1</name>
</geneLocation>
<dbReference type="AlphaFoldDB" id="Q06GI0"/>
<proteinExistence type="predicted"/>
<organism evidence="2">
    <name type="scientific">Rhodococcus sp. NS1</name>
    <dbReference type="NCBI Taxonomy" id="402236"/>
    <lineage>
        <taxon>Bacteria</taxon>
        <taxon>Bacillati</taxon>
        <taxon>Actinomycetota</taxon>
        <taxon>Actinomycetes</taxon>
        <taxon>Mycobacteriales</taxon>
        <taxon>Nocardiaceae</taxon>
        <taxon>Rhodococcus</taxon>
    </lineage>
</organism>
<sequence>MGFFHFQPLPAKRRHDADAGPRSHRLSRLQRPRPGGNIPGANLFDTVRHCRQMITWGELVKAEPLWDSEPDLWVALREPPAA</sequence>
<feature type="region of interest" description="Disordered" evidence="1">
    <location>
        <begin position="1"/>
        <end position="41"/>
    </location>
</feature>
<reference evidence="2" key="1">
    <citation type="submission" date="2006-08" db="EMBL/GenBank/DDBJ databases">
        <title>The complete nucleotide sequence of Nocardia linear plasmid pNSL1.</title>
        <authorList>
            <person name="Zhu Y."/>
            <person name="Xu M."/>
            <person name="Qin Z."/>
        </authorList>
    </citation>
    <scope>NUCLEOTIDE SEQUENCE</scope>
    <source>
        <strain evidence="2">NS1</strain>
        <plasmid evidence="2">pNSL1</plasmid>
    </source>
</reference>